<feature type="region of interest" description="Disordered" evidence="1">
    <location>
        <begin position="64"/>
        <end position="91"/>
    </location>
</feature>
<dbReference type="EMBL" id="CDHK01000013">
    <property type="protein sequence ID" value="CEJ61981.1"/>
    <property type="molecule type" value="Genomic_DNA"/>
</dbReference>
<evidence type="ECO:0000256" key="1">
    <source>
        <dbReference type="SAM" id="MobiDB-lite"/>
    </source>
</evidence>
<sequence>MSQAETVKKVLETVIAPLRAISPHETHECDDPVHEKSKVYAHTWSLEGFALVDTAKTALDAFGGSPEDVEEASGKPWNVGWSCSPLDDRVD</sequence>
<evidence type="ECO:0000313" key="2">
    <source>
        <dbReference type="EMBL" id="CEJ61981.1"/>
    </source>
</evidence>
<dbReference type="AlphaFoldDB" id="A0A0F7U198"/>
<name>A0A0F7U198_PENBI</name>
<evidence type="ECO:0000313" key="3">
    <source>
        <dbReference type="Proteomes" id="UP000042958"/>
    </source>
</evidence>
<accession>A0A0F7U198</accession>
<proteinExistence type="predicted"/>
<dbReference type="Proteomes" id="UP000042958">
    <property type="component" value="Unassembled WGS sequence"/>
</dbReference>
<reference evidence="3" key="1">
    <citation type="journal article" date="2015" name="Genome Announc.">
        <title>Draft genome sequence of the fungus Penicillium brasilianum MG11.</title>
        <authorList>
            <person name="Horn F."/>
            <person name="Linde J."/>
            <person name="Mattern D.J."/>
            <person name="Walther G."/>
            <person name="Guthke R."/>
            <person name="Brakhage A.A."/>
            <person name="Valiante V."/>
        </authorList>
    </citation>
    <scope>NUCLEOTIDE SEQUENCE [LARGE SCALE GENOMIC DNA]</scope>
    <source>
        <strain evidence="3">MG11</strain>
    </source>
</reference>
<gene>
    <name evidence="2" type="ORF">PMG11_10497</name>
</gene>
<keyword evidence="3" id="KW-1185">Reference proteome</keyword>
<organism evidence="2 3">
    <name type="scientific">Penicillium brasilianum</name>
    <dbReference type="NCBI Taxonomy" id="104259"/>
    <lineage>
        <taxon>Eukaryota</taxon>
        <taxon>Fungi</taxon>
        <taxon>Dikarya</taxon>
        <taxon>Ascomycota</taxon>
        <taxon>Pezizomycotina</taxon>
        <taxon>Eurotiomycetes</taxon>
        <taxon>Eurotiomycetidae</taxon>
        <taxon>Eurotiales</taxon>
        <taxon>Aspergillaceae</taxon>
        <taxon>Penicillium</taxon>
    </lineage>
</organism>
<protein>
    <submittedName>
        <fullName evidence="2">Uncharacterized protein</fullName>
    </submittedName>
</protein>